<feature type="region of interest" description="Disordered" evidence="1">
    <location>
        <begin position="1"/>
        <end position="41"/>
    </location>
</feature>
<feature type="compositionally biased region" description="Basic and acidic residues" evidence="1">
    <location>
        <begin position="26"/>
        <end position="41"/>
    </location>
</feature>
<evidence type="ECO:0000256" key="1">
    <source>
        <dbReference type="SAM" id="MobiDB-lite"/>
    </source>
</evidence>
<evidence type="ECO:0000313" key="2">
    <source>
        <dbReference type="EMBL" id="MBB1247274.1"/>
    </source>
</evidence>
<keyword evidence="3" id="KW-1185">Reference proteome</keyword>
<gene>
    <name evidence="2" type="ORF">GL263_27570</name>
</gene>
<dbReference type="EMBL" id="WMLF01000901">
    <property type="protein sequence ID" value="MBB1247274.1"/>
    <property type="molecule type" value="Genomic_DNA"/>
</dbReference>
<sequence>HRPTTYGPSTEDRYPEAGHAQGTTPHPREHQAPPTRPDIDDVKLAEARDLARGIIRAGSGKVSRRSLKAAGLTGKTETLQEIADLLNEEIANGELVLDETA</sequence>
<name>A0ABR6ERY0_9ACTN</name>
<organism evidence="2 3">
    <name type="scientific">Streptomyces durbertensis</name>
    <dbReference type="NCBI Taxonomy" id="2448886"/>
    <lineage>
        <taxon>Bacteria</taxon>
        <taxon>Bacillati</taxon>
        <taxon>Actinomycetota</taxon>
        <taxon>Actinomycetes</taxon>
        <taxon>Kitasatosporales</taxon>
        <taxon>Streptomycetaceae</taxon>
        <taxon>Streptomyces</taxon>
    </lineage>
</organism>
<accession>A0ABR6ERY0</accession>
<comment type="caution">
    <text evidence="2">The sequence shown here is derived from an EMBL/GenBank/DDBJ whole genome shotgun (WGS) entry which is preliminary data.</text>
</comment>
<protein>
    <submittedName>
        <fullName evidence="2">Uncharacterized protein</fullName>
    </submittedName>
</protein>
<evidence type="ECO:0000313" key="3">
    <source>
        <dbReference type="Proteomes" id="UP000766698"/>
    </source>
</evidence>
<dbReference type="Proteomes" id="UP000766698">
    <property type="component" value="Unassembled WGS sequence"/>
</dbReference>
<feature type="non-terminal residue" evidence="2">
    <location>
        <position position="1"/>
    </location>
</feature>
<reference evidence="3" key="1">
    <citation type="journal article" date="2020" name="Syst. Appl. Microbiol.">
        <title>Streptomyces alkaliterrae sp. nov., isolated from an alkaline soil, and emended descriptions of Streptomyces alkaliphilus, Streptomyces calidiresistens and Streptomyces durbertensis.</title>
        <authorList>
            <person name="Swiecimska M."/>
            <person name="Golinska P."/>
            <person name="Nouioui I."/>
            <person name="Wypij M."/>
            <person name="Rai M."/>
            <person name="Sangal V."/>
            <person name="Goodfellow M."/>
        </authorList>
    </citation>
    <scope>NUCLEOTIDE SEQUENCE [LARGE SCALE GENOMIC DNA]</scope>
    <source>
        <strain evidence="3">DSM 104538</strain>
    </source>
</reference>
<dbReference type="RefSeq" id="WP_182858442.1">
    <property type="nucleotide sequence ID" value="NZ_WMLF01000901.1"/>
</dbReference>
<proteinExistence type="predicted"/>